<name>A0A0G1F8V4_9BACT</name>
<sequence>MPVLGIPDVVVREAVDVHVETTIVVEIHVGHENVG</sequence>
<evidence type="ECO:0000313" key="1">
    <source>
        <dbReference type="EMBL" id="KKT18721.1"/>
    </source>
</evidence>
<comment type="caution">
    <text evidence="1">The sequence shown here is derived from an EMBL/GenBank/DDBJ whole genome shotgun (WGS) entry which is preliminary data.</text>
</comment>
<protein>
    <submittedName>
        <fullName evidence="1">Uncharacterized protein</fullName>
    </submittedName>
</protein>
<proteinExistence type="predicted"/>
<dbReference type="Proteomes" id="UP000034751">
    <property type="component" value="Unassembled WGS sequence"/>
</dbReference>
<reference evidence="1 2" key="1">
    <citation type="journal article" date="2015" name="Nature">
        <title>rRNA introns, odd ribosomes, and small enigmatic genomes across a large radiation of phyla.</title>
        <authorList>
            <person name="Brown C.T."/>
            <person name="Hug L.A."/>
            <person name="Thomas B.C."/>
            <person name="Sharon I."/>
            <person name="Castelle C.J."/>
            <person name="Singh A."/>
            <person name="Wilkins M.J."/>
            <person name="Williams K.H."/>
            <person name="Banfield J.F."/>
        </authorList>
    </citation>
    <scope>NUCLEOTIDE SEQUENCE [LARGE SCALE GENOMIC DNA]</scope>
</reference>
<gene>
    <name evidence="1" type="ORF">UW02_C0024G0004</name>
</gene>
<dbReference type="EMBL" id="LCGS01000024">
    <property type="protein sequence ID" value="KKT18721.1"/>
    <property type="molecule type" value="Genomic_DNA"/>
</dbReference>
<organism evidence="1 2">
    <name type="scientific">Candidatus Nomurabacteria bacterium GW2011_GWB1_43_7</name>
    <dbReference type="NCBI Taxonomy" id="1618747"/>
    <lineage>
        <taxon>Bacteria</taxon>
        <taxon>Candidatus Nomuraibacteriota</taxon>
    </lineage>
</organism>
<accession>A0A0G1F8V4</accession>
<dbReference type="AlphaFoldDB" id="A0A0G1F8V4"/>
<dbReference type="STRING" id="1618747.UW02_C0024G0004"/>
<evidence type="ECO:0000313" key="2">
    <source>
        <dbReference type="Proteomes" id="UP000034751"/>
    </source>
</evidence>